<evidence type="ECO:0000313" key="7">
    <source>
        <dbReference type="EMBL" id="WOT06239.1"/>
    </source>
</evidence>
<accession>A0ABZ0K367</accession>
<evidence type="ECO:0000256" key="2">
    <source>
        <dbReference type="ARBA" id="ARBA00004613"/>
    </source>
</evidence>
<proteinExistence type="inferred from homology"/>
<feature type="domain" description="Flagellin N-terminal" evidence="6">
    <location>
        <begin position="3"/>
        <end position="140"/>
    </location>
</feature>
<evidence type="ECO:0000313" key="8">
    <source>
        <dbReference type="Proteomes" id="UP001529491"/>
    </source>
</evidence>
<dbReference type="PANTHER" id="PTHR42792">
    <property type="entry name" value="FLAGELLIN"/>
    <property type="match status" value="1"/>
</dbReference>
<evidence type="ECO:0000256" key="1">
    <source>
        <dbReference type="ARBA" id="ARBA00004365"/>
    </source>
</evidence>
<reference evidence="7 8" key="1">
    <citation type="submission" date="2023-10" db="EMBL/GenBank/DDBJ databases">
        <title>Complete genome sequence of Shewanella sp. DAU334.</title>
        <authorList>
            <person name="Lee Y.-S."/>
            <person name="Jeong H.-R."/>
            <person name="Hwang E.-J."/>
            <person name="Choi Y.-L."/>
            <person name="Kim G.-D."/>
        </authorList>
    </citation>
    <scope>NUCLEOTIDE SEQUENCE [LARGE SCALE GENOMIC DNA]</scope>
    <source>
        <strain evidence="7 8">DAU334</strain>
    </source>
</reference>
<dbReference type="Gene3D" id="1.20.1330.10">
    <property type="entry name" value="f41 fragment of flagellin, N-terminal domain"/>
    <property type="match status" value="1"/>
</dbReference>
<comment type="subcellular location">
    <subcellularLocation>
        <location evidence="1">Bacterial flagellum</location>
    </subcellularLocation>
    <subcellularLocation>
        <location evidence="2">Secreted</location>
    </subcellularLocation>
</comment>
<keyword evidence="7" id="KW-0966">Cell projection</keyword>
<dbReference type="SUPFAM" id="SSF64518">
    <property type="entry name" value="Phase 1 flagellin"/>
    <property type="match status" value="1"/>
</dbReference>
<dbReference type="InterPro" id="IPR001029">
    <property type="entry name" value="Flagellin_N"/>
</dbReference>
<evidence type="ECO:0000256" key="4">
    <source>
        <dbReference type="ARBA" id="ARBA00022525"/>
    </source>
</evidence>
<dbReference type="RefSeq" id="WP_310470513.1">
    <property type="nucleotide sequence ID" value="NZ_CP136522.1"/>
</dbReference>
<keyword evidence="5" id="KW-0975">Bacterial flagellum</keyword>
<dbReference type="Proteomes" id="UP001529491">
    <property type="component" value="Chromosome"/>
</dbReference>
<keyword evidence="7" id="KW-0282">Flagellum</keyword>
<sequence>MRISTAQIYNQTSTNVMNSQSATSKIMDQLATGKKVNTAGDDPVAAIGIDNIKQQDAVVEQFLENIDYATSRLAVTESKIGSAENVVLSMREQMLRSVNGTLSDADRQTIADDMQSSLTELLSIANSKDESGNGVFSGFSTNSTPFAFDNSGKINYSGDAGVRETVVASGVTMGTNVPGDSVFMNAANAIGDYSVNYLPNQQGSFSVESATITDASTAVSGNYTIDFVDNGSGGLNANVTDSAGTITNITDFDPTNPIVVAGVEVQLTGTPVAGDTVELTPAQDSNIFDTLNSAIALLSDGEKLNSPQGQSEMAQLLNNLSCGQEQMGISRSVAGTSLKSLESFASTHEEGQLINQSALSLLEDLDYAEAITEFEKQQVSLNAVSSVFSKVGSISLFDYL</sequence>
<evidence type="ECO:0000256" key="3">
    <source>
        <dbReference type="ARBA" id="ARBA00005709"/>
    </source>
</evidence>
<evidence type="ECO:0000256" key="5">
    <source>
        <dbReference type="ARBA" id="ARBA00023143"/>
    </source>
</evidence>
<evidence type="ECO:0000259" key="6">
    <source>
        <dbReference type="Pfam" id="PF00669"/>
    </source>
</evidence>
<keyword evidence="8" id="KW-1185">Reference proteome</keyword>
<organism evidence="7 8">
    <name type="scientific">Shewanella youngdeokensis</name>
    <dbReference type="NCBI Taxonomy" id="2999068"/>
    <lineage>
        <taxon>Bacteria</taxon>
        <taxon>Pseudomonadati</taxon>
        <taxon>Pseudomonadota</taxon>
        <taxon>Gammaproteobacteria</taxon>
        <taxon>Alteromonadales</taxon>
        <taxon>Shewanellaceae</taxon>
        <taxon>Shewanella</taxon>
    </lineage>
</organism>
<comment type="similarity">
    <text evidence="3">Belongs to the bacterial flagellin family.</text>
</comment>
<name>A0ABZ0K367_9GAMM</name>
<dbReference type="PANTHER" id="PTHR42792:SF1">
    <property type="entry name" value="FLAGELLAR HOOK-ASSOCIATED PROTEIN 3"/>
    <property type="match status" value="1"/>
</dbReference>
<dbReference type="Pfam" id="PF00669">
    <property type="entry name" value="Flagellin_N"/>
    <property type="match status" value="1"/>
</dbReference>
<dbReference type="EMBL" id="CP136522">
    <property type="protein sequence ID" value="WOT06239.1"/>
    <property type="molecule type" value="Genomic_DNA"/>
</dbReference>
<keyword evidence="7" id="KW-0969">Cilium</keyword>
<dbReference type="InterPro" id="IPR013384">
    <property type="entry name" value="Flagell_FlgL"/>
</dbReference>
<protein>
    <submittedName>
        <fullName evidence="7">Flagellar hook-associated protein FlgL</fullName>
    </submittedName>
</protein>
<keyword evidence="4" id="KW-0964">Secreted</keyword>
<dbReference type="InterPro" id="IPR001492">
    <property type="entry name" value="Flagellin"/>
</dbReference>
<gene>
    <name evidence="7" type="primary">flgL</name>
    <name evidence="7" type="ORF">RGE70_05415</name>
</gene>
<dbReference type="NCBIfam" id="TIGR02550">
    <property type="entry name" value="flagell_flgL"/>
    <property type="match status" value="1"/>
</dbReference>